<dbReference type="Proteomes" id="UP000001357">
    <property type="component" value="Unassembled WGS sequence"/>
</dbReference>
<dbReference type="KEGG" id="mbr:MONBRDRAFT_30346"/>
<dbReference type="RefSeq" id="XP_001750837.1">
    <property type="nucleotide sequence ID" value="XM_001750785.1"/>
</dbReference>
<keyword evidence="3" id="KW-1185">Reference proteome</keyword>
<sequence length="400" mass="44767">MAATGTVNAYSNRHRQINLDRLRQAAVEQRQESQEDDRRRARLRHEAKERLRRLQAKREASQQATEHKRQAQLAARRQEIQDTNHAYLHHNAARRHTSVGDQHQSHPHDTADGSDHDWAQARSYHHPPPVHRAPSPSLQGPFPQRRVPGAAVEKNMARDDAHRDAVLSDAYSLLAQFRQHPPDAGPPPPEGPYSYPAGLAVFRGPSEEDIQRVWNSIRDMTHQNRPAYTNHDHLSRPSQSRGSHRRHHFSREAPATYAANAHPYPSSQASNDSPPQPGQYYGKLHTRSSSQGAVAPPPQGPPPRHERPSLRTHQDPRHAESHSNMAHAQNKAWSRPAAQPYNHYQNSGDADSIEGAHAPHPAAHAPHLARTYSNSSLPAGLSRLQSPLACNAAPQVRPPR</sequence>
<dbReference type="AlphaFoldDB" id="A9VDQ2"/>
<name>A9VDQ2_MONBE</name>
<protein>
    <submittedName>
        <fullName evidence="2">Uncharacterized protein</fullName>
    </submittedName>
</protein>
<organism evidence="2 3">
    <name type="scientific">Monosiga brevicollis</name>
    <name type="common">Choanoflagellate</name>
    <dbReference type="NCBI Taxonomy" id="81824"/>
    <lineage>
        <taxon>Eukaryota</taxon>
        <taxon>Choanoflagellata</taxon>
        <taxon>Craspedida</taxon>
        <taxon>Salpingoecidae</taxon>
        <taxon>Monosiga</taxon>
    </lineage>
</organism>
<feature type="compositionally biased region" description="Basic and acidic residues" evidence="1">
    <location>
        <begin position="303"/>
        <end position="321"/>
    </location>
</feature>
<feature type="region of interest" description="Disordered" evidence="1">
    <location>
        <begin position="95"/>
        <end position="145"/>
    </location>
</feature>
<evidence type="ECO:0000313" key="2">
    <source>
        <dbReference type="EMBL" id="EDQ84341.1"/>
    </source>
</evidence>
<evidence type="ECO:0000256" key="1">
    <source>
        <dbReference type="SAM" id="MobiDB-lite"/>
    </source>
</evidence>
<gene>
    <name evidence="2" type="ORF">MONBRDRAFT_30346</name>
</gene>
<reference evidence="2 3" key="1">
    <citation type="journal article" date="2008" name="Nature">
        <title>The genome of the choanoflagellate Monosiga brevicollis and the origin of metazoans.</title>
        <authorList>
            <consortium name="JGI Sequencing"/>
            <person name="King N."/>
            <person name="Westbrook M.J."/>
            <person name="Young S.L."/>
            <person name="Kuo A."/>
            <person name="Abedin M."/>
            <person name="Chapman J."/>
            <person name="Fairclough S."/>
            <person name="Hellsten U."/>
            <person name="Isogai Y."/>
            <person name="Letunic I."/>
            <person name="Marr M."/>
            <person name="Pincus D."/>
            <person name="Putnam N."/>
            <person name="Rokas A."/>
            <person name="Wright K.J."/>
            <person name="Zuzow R."/>
            <person name="Dirks W."/>
            <person name="Good M."/>
            <person name="Goodstein D."/>
            <person name="Lemons D."/>
            <person name="Li W."/>
            <person name="Lyons J.B."/>
            <person name="Morris A."/>
            <person name="Nichols S."/>
            <person name="Richter D.J."/>
            <person name="Salamov A."/>
            <person name="Bork P."/>
            <person name="Lim W.A."/>
            <person name="Manning G."/>
            <person name="Miller W.T."/>
            <person name="McGinnis W."/>
            <person name="Shapiro H."/>
            <person name="Tjian R."/>
            <person name="Grigoriev I.V."/>
            <person name="Rokhsar D."/>
        </authorList>
    </citation>
    <scope>NUCLEOTIDE SEQUENCE [LARGE SCALE GENOMIC DNA]</scope>
    <source>
        <strain evidence="3">MX1 / ATCC 50154</strain>
    </source>
</reference>
<feature type="compositionally biased region" description="Low complexity" evidence="1">
    <location>
        <begin position="356"/>
        <end position="366"/>
    </location>
</feature>
<feature type="compositionally biased region" description="Basic and acidic residues" evidence="1">
    <location>
        <begin position="24"/>
        <end position="49"/>
    </location>
</feature>
<dbReference type="InParanoid" id="A9VDQ2"/>
<feature type="region of interest" description="Disordered" evidence="1">
    <location>
        <begin position="24"/>
        <end position="77"/>
    </location>
</feature>
<feature type="region of interest" description="Disordered" evidence="1">
    <location>
        <begin position="221"/>
        <end position="370"/>
    </location>
</feature>
<feature type="compositionally biased region" description="Basic and acidic residues" evidence="1">
    <location>
        <begin position="56"/>
        <end position="69"/>
    </location>
</feature>
<proteinExistence type="predicted"/>
<evidence type="ECO:0000313" key="3">
    <source>
        <dbReference type="Proteomes" id="UP000001357"/>
    </source>
</evidence>
<feature type="compositionally biased region" description="Basic and acidic residues" evidence="1">
    <location>
        <begin position="103"/>
        <end position="119"/>
    </location>
</feature>
<accession>A9VDQ2</accession>
<dbReference type="EMBL" id="CH991589">
    <property type="protein sequence ID" value="EDQ84341.1"/>
    <property type="molecule type" value="Genomic_DNA"/>
</dbReference>
<dbReference type="GeneID" id="5896117"/>